<evidence type="ECO:0000256" key="1">
    <source>
        <dbReference type="ARBA" id="ARBA00001947"/>
    </source>
</evidence>
<sequence length="263" mass="28570">MSLPTYFLSHGSPMLALMDTPAHRFLVDLGASIAKPRAVVVVSAHFETDAPVVVSDAHPEMIYDFRGFPRPLYEIVYPAPGDAAVADEVADALRKAGLPVTIAAHRGFDHGTWVPLSLIWPHADVPLVQLSVQPHRDAAWHFALGQALAALREQDILVIGTGAATHNLRSVFRAGGMAPVDAPTEGWAREFSDWIAAHAAEGDTDGLVHYREHAPHAVMAHPEDDHFMPFFVALGAAGQGVKGERIHNSYEYGTLSMDMYRFG</sequence>
<dbReference type="CDD" id="cd07363">
    <property type="entry name" value="45_DOPA_Dioxygenase"/>
    <property type="match status" value="1"/>
</dbReference>
<dbReference type="GO" id="GO:0008198">
    <property type="term" value="F:ferrous iron binding"/>
    <property type="evidence" value="ECO:0007669"/>
    <property type="project" value="InterPro"/>
</dbReference>
<evidence type="ECO:0000313" key="7">
    <source>
        <dbReference type="EMBL" id="MBB3929896.1"/>
    </source>
</evidence>
<proteinExistence type="inferred from homology"/>
<keyword evidence="4" id="KW-0862">Zinc</keyword>
<feature type="domain" description="Extradiol ring-cleavage dioxygenase class III enzyme subunit B" evidence="6">
    <location>
        <begin position="5"/>
        <end position="257"/>
    </location>
</feature>
<gene>
    <name evidence="7" type="ORF">GGR25_000915</name>
</gene>
<organism evidence="7 8">
    <name type="scientific">Kaistia hirudinis</name>
    <dbReference type="NCBI Taxonomy" id="1293440"/>
    <lineage>
        <taxon>Bacteria</taxon>
        <taxon>Pseudomonadati</taxon>
        <taxon>Pseudomonadota</taxon>
        <taxon>Alphaproteobacteria</taxon>
        <taxon>Hyphomicrobiales</taxon>
        <taxon>Kaistiaceae</taxon>
        <taxon>Kaistia</taxon>
    </lineage>
</organism>
<dbReference type="SUPFAM" id="SSF53213">
    <property type="entry name" value="LigB-like"/>
    <property type="match status" value="1"/>
</dbReference>
<dbReference type="RefSeq" id="WP_183397508.1">
    <property type="nucleotide sequence ID" value="NZ_JACIDS010000001.1"/>
</dbReference>
<keyword evidence="8" id="KW-1185">Reference proteome</keyword>
<evidence type="ECO:0000256" key="2">
    <source>
        <dbReference type="ARBA" id="ARBA00007581"/>
    </source>
</evidence>
<dbReference type="PANTHER" id="PTHR30096">
    <property type="entry name" value="4,5-DOPA DIOXYGENASE EXTRADIOL-LIKE PROTEIN"/>
    <property type="match status" value="1"/>
</dbReference>
<dbReference type="Gene3D" id="3.40.830.10">
    <property type="entry name" value="LigB-like"/>
    <property type="match status" value="1"/>
</dbReference>
<dbReference type="AlphaFoldDB" id="A0A840AN99"/>
<keyword evidence="5 7" id="KW-0560">Oxidoreductase</keyword>
<dbReference type="PANTHER" id="PTHR30096:SF0">
    <property type="entry name" value="4,5-DOPA DIOXYGENASE EXTRADIOL-LIKE PROTEIN"/>
    <property type="match status" value="1"/>
</dbReference>
<evidence type="ECO:0000256" key="4">
    <source>
        <dbReference type="ARBA" id="ARBA00022833"/>
    </source>
</evidence>
<dbReference type="Pfam" id="PF02900">
    <property type="entry name" value="LigB"/>
    <property type="match status" value="1"/>
</dbReference>
<protein>
    <submittedName>
        <fullName evidence="7">4,5-DOPA dioxygenase extradiol</fullName>
        <ecNumber evidence="7">1.13.11.-</ecNumber>
    </submittedName>
</protein>
<dbReference type="Proteomes" id="UP000553963">
    <property type="component" value="Unassembled WGS sequence"/>
</dbReference>
<dbReference type="InterPro" id="IPR004183">
    <property type="entry name" value="Xdiol_dOase_suB"/>
</dbReference>
<comment type="similarity">
    <text evidence="2">Belongs to the DODA-type extradiol aromatic ring-opening dioxygenase family.</text>
</comment>
<comment type="caution">
    <text evidence="7">The sequence shown here is derived from an EMBL/GenBank/DDBJ whole genome shotgun (WGS) entry which is preliminary data.</text>
</comment>
<keyword evidence="3" id="KW-0479">Metal-binding</keyword>
<keyword evidence="7" id="KW-0223">Dioxygenase</keyword>
<reference evidence="7 8" key="1">
    <citation type="submission" date="2020-08" db="EMBL/GenBank/DDBJ databases">
        <title>Genomic Encyclopedia of Type Strains, Phase IV (KMG-IV): sequencing the most valuable type-strain genomes for metagenomic binning, comparative biology and taxonomic classification.</title>
        <authorList>
            <person name="Goeker M."/>
        </authorList>
    </citation>
    <scope>NUCLEOTIDE SEQUENCE [LARGE SCALE GENOMIC DNA]</scope>
    <source>
        <strain evidence="7 8">DSM 25966</strain>
    </source>
</reference>
<dbReference type="GO" id="GO:0008270">
    <property type="term" value="F:zinc ion binding"/>
    <property type="evidence" value="ECO:0007669"/>
    <property type="project" value="InterPro"/>
</dbReference>
<evidence type="ECO:0000256" key="3">
    <source>
        <dbReference type="ARBA" id="ARBA00022723"/>
    </source>
</evidence>
<dbReference type="PIRSF" id="PIRSF006157">
    <property type="entry name" value="Doxgns_DODA"/>
    <property type="match status" value="1"/>
</dbReference>
<dbReference type="EMBL" id="JACIDS010000001">
    <property type="protein sequence ID" value="MBB3929896.1"/>
    <property type="molecule type" value="Genomic_DNA"/>
</dbReference>
<evidence type="ECO:0000313" key="8">
    <source>
        <dbReference type="Proteomes" id="UP000553963"/>
    </source>
</evidence>
<accession>A0A840AN99</accession>
<dbReference type="EC" id="1.13.11.-" evidence="7"/>
<evidence type="ECO:0000259" key="6">
    <source>
        <dbReference type="Pfam" id="PF02900"/>
    </source>
</evidence>
<dbReference type="InterPro" id="IPR014436">
    <property type="entry name" value="Extradiol_dOase_DODA"/>
</dbReference>
<dbReference type="GO" id="GO:0016702">
    <property type="term" value="F:oxidoreductase activity, acting on single donors with incorporation of molecular oxygen, incorporation of two atoms of oxygen"/>
    <property type="evidence" value="ECO:0007669"/>
    <property type="project" value="UniProtKB-ARBA"/>
</dbReference>
<name>A0A840AN99_9HYPH</name>
<comment type="cofactor">
    <cofactor evidence="1">
        <name>Zn(2+)</name>
        <dbReference type="ChEBI" id="CHEBI:29105"/>
    </cofactor>
</comment>
<evidence type="ECO:0000256" key="5">
    <source>
        <dbReference type="ARBA" id="ARBA00023002"/>
    </source>
</evidence>